<sequence length="113" mass="13087">MVGRGGNFGNTAKLYFTLKSAKKVVFTQFYVENGYKNVYGTREMPKTRLHNTESLFNVRLHTTKGYTIHEIMLVFYTLKSVKKVVFIHFFVGICNKWLYNCLECTGNAKKTNV</sequence>
<organism evidence="1">
    <name type="scientific">Cacopsylla melanoneura</name>
    <dbReference type="NCBI Taxonomy" id="428564"/>
    <lineage>
        <taxon>Eukaryota</taxon>
        <taxon>Metazoa</taxon>
        <taxon>Ecdysozoa</taxon>
        <taxon>Arthropoda</taxon>
        <taxon>Hexapoda</taxon>
        <taxon>Insecta</taxon>
        <taxon>Pterygota</taxon>
        <taxon>Neoptera</taxon>
        <taxon>Paraneoptera</taxon>
        <taxon>Hemiptera</taxon>
        <taxon>Sternorrhyncha</taxon>
        <taxon>Psylloidea</taxon>
        <taxon>Psyllidae</taxon>
        <taxon>Psyllinae</taxon>
        <taxon>Cacopsylla</taxon>
    </lineage>
</organism>
<dbReference type="EMBL" id="HBUF01429038">
    <property type="protein sequence ID" value="CAG6741720.1"/>
    <property type="molecule type" value="Transcribed_RNA"/>
</dbReference>
<reference evidence="1" key="1">
    <citation type="submission" date="2021-05" db="EMBL/GenBank/DDBJ databases">
        <authorList>
            <person name="Alioto T."/>
            <person name="Alioto T."/>
            <person name="Gomez Garrido J."/>
        </authorList>
    </citation>
    <scope>NUCLEOTIDE SEQUENCE</scope>
</reference>
<evidence type="ECO:0000313" key="1">
    <source>
        <dbReference type="EMBL" id="CAG6741720.1"/>
    </source>
</evidence>
<proteinExistence type="predicted"/>
<name>A0A8D9E7S1_9HEMI</name>
<protein>
    <submittedName>
        <fullName evidence="1">Uncharacterized protein</fullName>
    </submittedName>
</protein>
<accession>A0A8D9E7S1</accession>
<dbReference type="AlphaFoldDB" id="A0A8D9E7S1"/>